<feature type="domain" description="Gliding motility-associated protein GldM C-terminal" evidence="1">
    <location>
        <begin position="408"/>
        <end position="525"/>
    </location>
</feature>
<evidence type="ECO:0000259" key="1">
    <source>
        <dbReference type="Pfam" id="PF12080"/>
    </source>
</evidence>
<dbReference type="Pfam" id="PF21601">
    <property type="entry name" value="GldM_2nd"/>
    <property type="match status" value="1"/>
</dbReference>
<dbReference type="InterPro" id="IPR022719">
    <property type="entry name" value="Motility-assoc_prot_GldM_C"/>
</dbReference>
<dbReference type="InterPro" id="IPR048406">
    <property type="entry name" value="GldM_Ig-like-2"/>
</dbReference>
<dbReference type="Pfam" id="PF12080">
    <property type="entry name" value="GldM_4th"/>
    <property type="match status" value="1"/>
</dbReference>
<feature type="domain" description="Gliding motility-associated protein GldM second immunoglobulin-like" evidence="4">
    <location>
        <begin position="326"/>
        <end position="405"/>
    </location>
</feature>
<evidence type="ECO:0000259" key="3">
    <source>
        <dbReference type="Pfam" id="PF21601"/>
    </source>
</evidence>
<evidence type="ECO:0000259" key="2">
    <source>
        <dbReference type="Pfam" id="PF12081"/>
    </source>
</evidence>
<dbReference type="Proteomes" id="UP001302349">
    <property type="component" value="Chromosome"/>
</dbReference>
<keyword evidence="6" id="KW-1185">Reference proteome</keyword>
<dbReference type="EMBL" id="CP136051">
    <property type="protein sequence ID" value="WOK05951.1"/>
    <property type="molecule type" value="Genomic_DNA"/>
</dbReference>
<name>A0ABZ0IN37_9BACT</name>
<dbReference type="NCBIfam" id="TIGR03517">
    <property type="entry name" value="GldM_gliding"/>
    <property type="match status" value="1"/>
</dbReference>
<organism evidence="5 6">
    <name type="scientific">Imperialibacter roseus</name>
    <dbReference type="NCBI Taxonomy" id="1324217"/>
    <lineage>
        <taxon>Bacteria</taxon>
        <taxon>Pseudomonadati</taxon>
        <taxon>Bacteroidota</taxon>
        <taxon>Cytophagia</taxon>
        <taxon>Cytophagales</taxon>
        <taxon>Flammeovirgaceae</taxon>
        <taxon>Imperialibacter</taxon>
    </lineage>
</organism>
<feature type="domain" description="Gliding motility-associated protein GldM first immunoglobulin-like" evidence="3">
    <location>
        <begin position="222"/>
        <end position="323"/>
    </location>
</feature>
<sequence>MAGGKQSARDKMIGMMYLVLTALLALQVSNSVLEKFVLINMSLEATVQEKVASNLGTIGRIEAAVTESGERADDVAVLEKAKALREETEKTVQEVETYKTRLVELTGGKDEHGQLIGQKDIDTAPALFINEGEGDKLRELLNSYSDYLRKTTGDETFKNIALDAKDVEVFANDPEQNSKGFADLNFGHNTPMVGALATLSQLQMEVIDSEARALDLLARQVGAADLKFDQIVAMVRPESNIVAAGTKFRAELFIAASSSSANPKMTIDGKEIPVVGGMGQVEFTATPGNYVNGRAEKTFEAAITVNSRGKDTTFVNTVKYFVSKPVIQVQSASLSALYLNCGNELNIQVPAMGEAYDPSFNVTGGTATKDPSKKGFVTVVPQAAKVDIAVSSGGNLIGTETFTVKRIPKPEIVVYDRGRAVDMKMGVAQPPRALQLRAEPDESFASLLPNDARFRVTDSEIALVRGARAVVVRRFQGPDINLADIAGQARSGDAIVIDIKQVQRMNFKGATEDFNNYGPRILTVRIQ</sequence>
<evidence type="ECO:0000313" key="5">
    <source>
        <dbReference type="EMBL" id="WOK05951.1"/>
    </source>
</evidence>
<accession>A0ABZ0IN37</accession>
<dbReference type="InterPro" id="IPR019859">
    <property type="entry name" value="Motility-assoc_prot_GldM"/>
</dbReference>
<feature type="domain" description="Gliding motility-associated protein GldM N-terminal" evidence="2">
    <location>
        <begin position="32"/>
        <end position="218"/>
    </location>
</feature>
<evidence type="ECO:0000259" key="4">
    <source>
        <dbReference type="Pfam" id="PF21602"/>
    </source>
</evidence>
<dbReference type="InterPro" id="IPR022720">
    <property type="entry name" value="Motility-assoc_prot_GldM_N"/>
</dbReference>
<dbReference type="InterPro" id="IPR048405">
    <property type="entry name" value="GldM_Ig-like-1"/>
</dbReference>
<protein>
    <submittedName>
        <fullName evidence="5">Gliding motility protein GldM</fullName>
    </submittedName>
</protein>
<reference evidence="5 6" key="1">
    <citation type="journal article" date="2023" name="Microbiol. Resour. Announc.">
        <title>Complete Genome Sequence of Imperialibacter roseus strain P4T.</title>
        <authorList>
            <person name="Tizabi D.R."/>
            <person name="Bachvaroff T."/>
            <person name="Hill R.T."/>
        </authorList>
    </citation>
    <scope>NUCLEOTIDE SEQUENCE [LARGE SCALE GENOMIC DNA]</scope>
    <source>
        <strain evidence="5 6">P4T</strain>
    </source>
</reference>
<gene>
    <name evidence="5" type="primary">gldM</name>
    <name evidence="5" type="ORF">RT717_23015</name>
</gene>
<dbReference type="RefSeq" id="WP_317488694.1">
    <property type="nucleotide sequence ID" value="NZ_CP136051.1"/>
</dbReference>
<proteinExistence type="predicted"/>
<dbReference type="Pfam" id="PF12081">
    <property type="entry name" value="GldM_1st"/>
    <property type="match status" value="1"/>
</dbReference>
<dbReference type="Pfam" id="PF21602">
    <property type="entry name" value="GldM_3rd"/>
    <property type="match status" value="1"/>
</dbReference>
<evidence type="ECO:0000313" key="6">
    <source>
        <dbReference type="Proteomes" id="UP001302349"/>
    </source>
</evidence>